<dbReference type="RefSeq" id="WP_377961458.1">
    <property type="nucleotide sequence ID" value="NZ_JBHZOL010000021.1"/>
</dbReference>
<gene>
    <name evidence="10" type="primary">petL</name>
    <name evidence="11" type="ORF">ACFVKH_03070</name>
</gene>
<evidence type="ECO:0000313" key="11">
    <source>
        <dbReference type="EMBL" id="MFE4105243.1"/>
    </source>
</evidence>
<keyword evidence="2 10" id="KW-0813">Transport</keyword>
<accession>A0ABW6IAR1</accession>
<dbReference type="HAMAP" id="MF_00433">
    <property type="entry name" value="Cytb6_f_PetL"/>
    <property type="match status" value="1"/>
</dbReference>
<keyword evidence="3 10" id="KW-0812">Transmembrane</keyword>
<evidence type="ECO:0000256" key="6">
    <source>
        <dbReference type="ARBA" id="ARBA00023078"/>
    </source>
</evidence>
<evidence type="ECO:0000256" key="8">
    <source>
        <dbReference type="ARBA" id="ARBA00025197"/>
    </source>
</evidence>
<dbReference type="InterPro" id="IPR007802">
    <property type="entry name" value="Cyt_b6/f_cplx_su6"/>
</dbReference>
<evidence type="ECO:0000256" key="2">
    <source>
        <dbReference type="ARBA" id="ARBA00022448"/>
    </source>
</evidence>
<comment type="similarity">
    <text evidence="10">Belongs to the PetL family.</text>
</comment>
<keyword evidence="5 10" id="KW-1133">Transmembrane helix</keyword>
<keyword evidence="10" id="KW-0602">Photosynthesis</keyword>
<dbReference type="Pfam" id="PF05115">
    <property type="entry name" value="PetL"/>
    <property type="match status" value="1"/>
</dbReference>
<evidence type="ECO:0000256" key="7">
    <source>
        <dbReference type="ARBA" id="ARBA00023136"/>
    </source>
</evidence>
<proteinExistence type="inferred from homology"/>
<keyword evidence="7 10" id="KW-0472">Membrane</keyword>
<evidence type="ECO:0000313" key="12">
    <source>
        <dbReference type="Proteomes" id="UP001600165"/>
    </source>
</evidence>
<evidence type="ECO:0000256" key="1">
    <source>
        <dbReference type="ARBA" id="ARBA00004167"/>
    </source>
</evidence>
<keyword evidence="12" id="KW-1185">Reference proteome</keyword>
<evidence type="ECO:0000256" key="10">
    <source>
        <dbReference type="HAMAP-Rule" id="MF_00433"/>
    </source>
</evidence>
<dbReference type="EMBL" id="JBHZOL010000021">
    <property type="protein sequence ID" value="MFE4105243.1"/>
    <property type="molecule type" value="Genomic_DNA"/>
</dbReference>
<evidence type="ECO:0000256" key="3">
    <source>
        <dbReference type="ARBA" id="ARBA00022692"/>
    </source>
</evidence>
<comment type="caution">
    <text evidence="11">The sequence shown here is derived from an EMBL/GenBank/DDBJ whole genome shotgun (WGS) entry which is preliminary data.</text>
</comment>
<comment type="subcellular location">
    <subcellularLocation>
        <location evidence="10">Cellular thylakoid membrane</location>
        <topology evidence="10">Single-pass membrane protein</topology>
    </subcellularLocation>
    <subcellularLocation>
        <location evidence="1">Membrane</location>
        <topology evidence="1">Single-pass membrane protein</topology>
    </subcellularLocation>
</comment>
<comment type="function">
    <text evidence="8 10">Component of the cytochrome b6-f complex, which mediates electron transfer between photosystem II (PSII) and photosystem I (PSI), cyclic electron flow around PSI, and state transitions. PetL is important for photoautotrophic growth as well as for electron transfer efficiency and stability of the cytochrome b6-f complex.</text>
</comment>
<keyword evidence="4 10" id="KW-0249">Electron transport</keyword>
<keyword evidence="6 10" id="KW-0793">Thylakoid</keyword>
<evidence type="ECO:0000256" key="9">
    <source>
        <dbReference type="ARBA" id="ARBA00025834"/>
    </source>
</evidence>
<sequence>MGAAITYLLLLGVAFGTAMGLFFGLRAAKLI</sequence>
<protein>
    <recommendedName>
        <fullName evidence="10">Cytochrome b6-f complex subunit 6</fullName>
    </recommendedName>
    <alternativeName>
        <fullName evidence="10">Cytochrome b6-f complex subunit PetL</fullName>
    </alternativeName>
    <alternativeName>
        <fullName evidence="10">Cytochrome b6-f complex subunit VI</fullName>
    </alternativeName>
</protein>
<name>A0ABW6IAR1_9CYAN</name>
<evidence type="ECO:0000256" key="5">
    <source>
        <dbReference type="ARBA" id="ARBA00022989"/>
    </source>
</evidence>
<comment type="subunit">
    <text evidence="9 10">The 4 large subunits of the cytochrome b6-f complex are cytochrome b6, subunit IV (17 kDa polypeptide, PetD), cytochrome f and the Rieske protein, while the 4 small subunits are PetG, PetL, PetM and PetN. The complex functions as a dimer.</text>
</comment>
<organism evidence="11 12">
    <name type="scientific">Almyronema epifaneia S1</name>
    <dbReference type="NCBI Taxonomy" id="2991925"/>
    <lineage>
        <taxon>Bacteria</taxon>
        <taxon>Bacillati</taxon>
        <taxon>Cyanobacteriota</taxon>
        <taxon>Cyanophyceae</taxon>
        <taxon>Nodosilineales</taxon>
        <taxon>Nodosilineaceae</taxon>
        <taxon>Almyronema</taxon>
        <taxon>Almyronema epifaneia</taxon>
    </lineage>
</organism>
<feature type="transmembrane region" description="Helical" evidence="10">
    <location>
        <begin position="6"/>
        <end position="25"/>
    </location>
</feature>
<evidence type="ECO:0000256" key="4">
    <source>
        <dbReference type="ARBA" id="ARBA00022982"/>
    </source>
</evidence>
<dbReference type="Proteomes" id="UP001600165">
    <property type="component" value="Unassembled WGS sequence"/>
</dbReference>
<reference evidence="11 12" key="1">
    <citation type="submission" date="2024-10" db="EMBL/GenBank/DDBJ databases">
        <authorList>
            <person name="Ratan Roy A."/>
            <person name="Morales Sandoval P.H."/>
            <person name="De Los Santos Villalobos S."/>
            <person name="Chakraborty S."/>
            <person name="Mukherjee J."/>
        </authorList>
    </citation>
    <scope>NUCLEOTIDE SEQUENCE [LARGE SCALE GENOMIC DNA]</scope>
    <source>
        <strain evidence="11 12">S1</strain>
    </source>
</reference>